<name>A0AA89BMP4_PINIB</name>
<sequence length="948" mass="110638">MTEVAEFNLELCKDYTMFHRNLDTQQGRGLILYVHNSLKADEVRMETDCEENLFIKVKVNTHEQLLVGLVYRSPSDNSKEAARRLRTLLKEAADMKYAHHLIIGDFNYPLINWESVSACNENSDEEEFINCLNDNYLFQHVTKPTRWRGSEKPNLLDLIITKEENLVEDIEYQSPLGKSDHCVIRFNYRCKNMSRGPVKMRRLYRKGNYEEMKKELKEMDWNKYLLGGQENGETDINYMWSLFKSKVLDLENKFVPLVKVGGKKGNQIPLEKETLSAIKEKNSLNRKFIHTKDPKVRTSYNRARNKVSKLVRRARKKYEQNLALEAKKEPKRIWQFINSKSKTRQGIGELHVDPSDPNSVKTDDDAEKADILANFFSGVFTKEPSGELPELEPRNISIPWSEVNIEEDIIRKLLSNLNSEKSPGPDQMHPRLFKELSQELAQPLRIIFEKSIRDRQVPDEWKVAKISAIYKKGPKSIAGNYRPVSLTSIVCKIMEKIVRNHITKYFLENDLFTKRQYGFMSGRSTAIQLLKVLDEWTEAIDNGQGIDCIYMDYKKAFDTVPHQRLLKKLEAYQLGPSIIEWIMHYLQDRKQQVSVNGQNSTWHRVTSGIPQGSVVGPLLFVIFINDLPDIVESTVYLFADDTKIFKVIEEGRDKRILQKDLESLTDWSDKWLLKFHPDKCKYLHIGKHNPASDYQYQLMGKTLEKIEEEKDIGVYVDESLSFDKHICEKVKKATSMSAIIRRIFQHLDERTFVPLYKSLVRTHFDYASSVWYPYKAKHIEMIENVQRRATKQLPGFANLSYPERLRKLKLPTLTYRRYRGDMIELYKITSRKYDTSAGDFLKMRDETVLRKGGRGNSKKILIQRANLEVRRNSFCLRSAAIWNSLPEDVISAKTLNTFKNRLDKYWEGQEVKFDNYRASITTGSHKFNLQDESSKEDLTEPALENNAK</sequence>
<dbReference type="PANTHER" id="PTHR33395:SF22">
    <property type="entry name" value="REVERSE TRANSCRIPTASE DOMAIN-CONTAINING PROTEIN"/>
    <property type="match status" value="1"/>
</dbReference>
<evidence type="ECO:0000313" key="3">
    <source>
        <dbReference type="EMBL" id="KAK3084725.1"/>
    </source>
</evidence>
<dbReference type="Pfam" id="PF00078">
    <property type="entry name" value="RVT_1"/>
    <property type="match status" value="1"/>
</dbReference>
<proteinExistence type="predicted"/>
<accession>A0AA89BMP4</accession>
<evidence type="ECO:0000256" key="1">
    <source>
        <dbReference type="SAM" id="MobiDB-lite"/>
    </source>
</evidence>
<dbReference type="GO" id="GO:0007508">
    <property type="term" value="P:larval heart development"/>
    <property type="evidence" value="ECO:0007669"/>
    <property type="project" value="TreeGrafter"/>
</dbReference>
<dbReference type="PANTHER" id="PTHR33395">
    <property type="entry name" value="TRANSCRIPTASE, PUTATIVE-RELATED-RELATED"/>
    <property type="match status" value="1"/>
</dbReference>
<dbReference type="AlphaFoldDB" id="A0AA89BMP4"/>
<dbReference type="GO" id="GO:0061343">
    <property type="term" value="P:cell adhesion involved in heart morphogenesis"/>
    <property type="evidence" value="ECO:0007669"/>
    <property type="project" value="TreeGrafter"/>
</dbReference>
<dbReference type="SUPFAM" id="SSF56672">
    <property type="entry name" value="DNA/RNA polymerases"/>
    <property type="match status" value="1"/>
</dbReference>
<dbReference type="InterPro" id="IPR036691">
    <property type="entry name" value="Endo/exonu/phosph_ase_sf"/>
</dbReference>
<protein>
    <recommendedName>
        <fullName evidence="2">Reverse transcriptase domain-containing protein</fullName>
    </recommendedName>
</protein>
<dbReference type="CDD" id="cd01650">
    <property type="entry name" value="RT_nLTR_like"/>
    <property type="match status" value="1"/>
</dbReference>
<organism evidence="3 4">
    <name type="scientific">Pinctada imbricata</name>
    <name type="common">Atlantic pearl-oyster</name>
    <name type="synonym">Pinctada martensii</name>
    <dbReference type="NCBI Taxonomy" id="66713"/>
    <lineage>
        <taxon>Eukaryota</taxon>
        <taxon>Metazoa</taxon>
        <taxon>Spiralia</taxon>
        <taxon>Lophotrochozoa</taxon>
        <taxon>Mollusca</taxon>
        <taxon>Bivalvia</taxon>
        <taxon>Autobranchia</taxon>
        <taxon>Pteriomorphia</taxon>
        <taxon>Pterioida</taxon>
        <taxon>Pterioidea</taxon>
        <taxon>Pteriidae</taxon>
        <taxon>Pinctada</taxon>
    </lineage>
</organism>
<feature type="region of interest" description="Disordered" evidence="1">
    <location>
        <begin position="929"/>
        <end position="948"/>
    </location>
</feature>
<dbReference type="Gene3D" id="3.60.10.10">
    <property type="entry name" value="Endonuclease/exonuclease/phosphatase"/>
    <property type="match status" value="1"/>
</dbReference>
<dbReference type="PROSITE" id="PS50878">
    <property type="entry name" value="RT_POL"/>
    <property type="match status" value="1"/>
</dbReference>
<evidence type="ECO:0000313" key="4">
    <source>
        <dbReference type="Proteomes" id="UP001186944"/>
    </source>
</evidence>
<comment type="caution">
    <text evidence="3">The sequence shown here is derived from an EMBL/GenBank/DDBJ whole genome shotgun (WGS) entry which is preliminary data.</text>
</comment>
<gene>
    <name evidence="3" type="ORF">FSP39_018046</name>
</gene>
<dbReference type="InterPro" id="IPR043502">
    <property type="entry name" value="DNA/RNA_pol_sf"/>
</dbReference>
<dbReference type="EMBL" id="VSWD01000013">
    <property type="protein sequence ID" value="KAK3084725.1"/>
    <property type="molecule type" value="Genomic_DNA"/>
</dbReference>
<dbReference type="Pfam" id="PF14529">
    <property type="entry name" value="Exo_endo_phos_2"/>
    <property type="match status" value="1"/>
</dbReference>
<dbReference type="GO" id="GO:0031012">
    <property type="term" value="C:extracellular matrix"/>
    <property type="evidence" value="ECO:0007669"/>
    <property type="project" value="TreeGrafter"/>
</dbReference>
<evidence type="ECO:0000259" key="2">
    <source>
        <dbReference type="PROSITE" id="PS50878"/>
    </source>
</evidence>
<feature type="domain" description="Reverse transcriptase" evidence="2">
    <location>
        <begin position="450"/>
        <end position="703"/>
    </location>
</feature>
<dbReference type="InterPro" id="IPR000477">
    <property type="entry name" value="RT_dom"/>
</dbReference>
<dbReference type="Proteomes" id="UP001186944">
    <property type="component" value="Unassembled WGS sequence"/>
</dbReference>
<dbReference type="GO" id="GO:0003824">
    <property type="term" value="F:catalytic activity"/>
    <property type="evidence" value="ECO:0007669"/>
    <property type="project" value="InterPro"/>
</dbReference>
<dbReference type="SUPFAM" id="SSF56219">
    <property type="entry name" value="DNase I-like"/>
    <property type="match status" value="1"/>
</dbReference>
<keyword evidence="4" id="KW-1185">Reference proteome</keyword>
<reference evidence="3" key="1">
    <citation type="submission" date="2019-08" db="EMBL/GenBank/DDBJ databases">
        <title>The improved chromosome-level genome for the pearl oyster Pinctada fucata martensii using PacBio sequencing and Hi-C.</title>
        <authorList>
            <person name="Zheng Z."/>
        </authorList>
    </citation>
    <scope>NUCLEOTIDE SEQUENCE</scope>
    <source>
        <strain evidence="3">ZZ-2019</strain>
        <tissue evidence="3">Adductor muscle</tissue>
    </source>
</reference>
<dbReference type="InterPro" id="IPR005135">
    <property type="entry name" value="Endo/exonuclease/phosphatase"/>
</dbReference>
<feature type="compositionally biased region" description="Basic and acidic residues" evidence="1">
    <location>
        <begin position="929"/>
        <end position="938"/>
    </location>
</feature>